<dbReference type="OrthoDB" id="5599753at2759"/>
<evidence type="ECO:0000256" key="4">
    <source>
        <dbReference type="ARBA" id="ARBA00005975"/>
    </source>
</evidence>
<proteinExistence type="inferred from homology"/>
<evidence type="ECO:0000256" key="2">
    <source>
        <dbReference type="ARBA" id="ARBA00004481"/>
    </source>
</evidence>
<dbReference type="InterPro" id="IPR037519">
    <property type="entry name" value="LITAF_fam"/>
</dbReference>
<reference evidence="11" key="1">
    <citation type="submission" date="2020-11" db="EMBL/GenBank/DDBJ databases">
        <authorList>
            <person name="Whitehead M."/>
        </authorList>
    </citation>
    <scope>NUCLEOTIDE SEQUENCE</scope>
    <source>
        <strain evidence="11">EGII</strain>
    </source>
</reference>
<feature type="transmembrane region" description="Helical" evidence="9">
    <location>
        <begin position="96"/>
        <end position="116"/>
    </location>
</feature>
<comment type="caution">
    <text evidence="11">The sequence shown here is derived from an EMBL/GenBank/DDBJ whole genome shotgun (WGS) entry which is preliminary data.</text>
</comment>
<protein>
    <submittedName>
        <fullName evidence="11">(Mediterranean fruit fly) hypothetical protein</fullName>
    </submittedName>
</protein>
<organism evidence="11 12">
    <name type="scientific">Ceratitis capitata</name>
    <name type="common">Mediterranean fruit fly</name>
    <name type="synonym">Tephritis capitata</name>
    <dbReference type="NCBI Taxonomy" id="7213"/>
    <lineage>
        <taxon>Eukaryota</taxon>
        <taxon>Metazoa</taxon>
        <taxon>Ecdysozoa</taxon>
        <taxon>Arthropoda</taxon>
        <taxon>Hexapoda</taxon>
        <taxon>Insecta</taxon>
        <taxon>Pterygota</taxon>
        <taxon>Neoptera</taxon>
        <taxon>Endopterygota</taxon>
        <taxon>Diptera</taxon>
        <taxon>Brachycera</taxon>
        <taxon>Muscomorpha</taxon>
        <taxon>Tephritoidea</taxon>
        <taxon>Tephritidae</taxon>
        <taxon>Ceratitis</taxon>
        <taxon>Ceratitis</taxon>
    </lineage>
</organism>
<evidence type="ECO:0000256" key="8">
    <source>
        <dbReference type="SAM" id="MobiDB-lite"/>
    </source>
</evidence>
<dbReference type="InterPro" id="IPR006629">
    <property type="entry name" value="LITAF"/>
</dbReference>
<dbReference type="GO" id="GO:0005765">
    <property type="term" value="C:lysosomal membrane"/>
    <property type="evidence" value="ECO:0007669"/>
    <property type="project" value="UniProtKB-SubCell"/>
</dbReference>
<dbReference type="AlphaFoldDB" id="A0A811VH64"/>
<keyword evidence="5" id="KW-0479">Metal-binding</keyword>
<keyword evidence="9" id="KW-0812">Transmembrane</keyword>
<name>A0A811VH64_CERCA</name>
<keyword evidence="9" id="KW-1133">Transmembrane helix</keyword>
<evidence type="ECO:0000313" key="11">
    <source>
        <dbReference type="EMBL" id="CAD7013472.1"/>
    </source>
</evidence>
<feature type="domain" description="LITAF" evidence="10">
    <location>
        <begin position="53"/>
        <end position="138"/>
    </location>
</feature>
<dbReference type="SMART" id="SM00714">
    <property type="entry name" value="LITAF"/>
    <property type="match status" value="1"/>
</dbReference>
<evidence type="ECO:0000256" key="6">
    <source>
        <dbReference type="ARBA" id="ARBA00022833"/>
    </source>
</evidence>
<evidence type="ECO:0000256" key="5">
    <source>
        <dbReference type="ARBA" id="ARBA00022723"/>
    </source>
</evidence>
<dbReference type="PANTHER" id="PTHR23292">
    <property type="entry name" value="LIPOPOLYSACCHARIDE-INDUCED TUMOR NECROSIS FACTOR-ALPHA FACTOR"/>
    <property type="match status" value="1"/>
</dbReference>
<evidence type="ECO:0000256" key="3">
    <source>
        <dbReference type="ARBA" id="ARBA00004630"/>
    </source>
</evidence>
<keyword evidence="7 9" id="KW-0472">Membrane</keyword>
<dbReference type="Pfam" id="PF10601">
    <property type="entry name" value="zf-LITAF-like"/>
    <property type="match status" value="1"/>
</dbReference>
<evidence type="ECO:0000256" key="7">
    <source>
        <dbReference type="ARBA" id="ARBA00023136"/>
    </source>
</evidence>
<evidence type="ECO:0000256" key="9">
    <source>
        <dbReference type="SAM" id="Phobius"/>
    </source>
</evidence>
<comment type="similarity">
    <text evidence="4">Belongs to the CDIP1/LITAF family.</text>
</comment>
<comment type="subcellular location">
    <subcellularLocation>
        <location evidence="2">Endosome membrane</location>
        <topology evidence="2">Peripheral membrane protein</topology>
    </subcellularLocation>
    <subcellularLocation>
        <location evidence="1">Late endosome membrane</location>
    </subcellularLocation>
    <subcellularLocation>
        <location evidence="3">Lysosome membrane</location>
        <topology evidence="3">Peripheral membrane protein</topology>
        <orientation evidence="3">Cytoplasmic side</orientation>
    </subcellularLocation>
</comment>
<dbReference type="PROSITE" id="PS51837">
    <property type="entry name" value="LITAF"/>
    <property type="match status" value="1"/>
</dbReference>
<evidence type="ECO:0000259" key="10">
    <source>
        <dbReference type="PROSITE" id="PS51837"/>
    </source>
</evidence>
<feature type="compositionally biased region" description="Polar residues" evidence="8">
    <location>
        <begin position="21"/>
        <end position="30"/>
    </location>
</feature>
<dbReference type="EMBL" id="CAJHJT010000056">
    <property type="protein sequence ID" value="CAD7013472.1"/>
    <property type="molecule type" value="Genomic_DNA"/>
</dbReference>
<keyword evidence="12" id="KW-1185">Reference proteome</keyword>
<gene>
    <name evidence="11" type="ORF">CCAP1982_LOCUS21535</name>
</gene>
<dbReference type="Proteomes" id="UP000606786">
    <property type="component" value="Unassembled WGS sequence"/>
</dbReference>
<dbReference type="PANTHER" id="PTHR23292:SF14">
    <property type="entry name" value="FI16615P1-RELATED"/>
    <property type="match status" value="1"/>
</dbReference>
<evidence type="ECO:0000256" key="1">
    <source>
        <dbReference type="ARBA" id="ARBA00004414"/>
    </source>
</evidence>
<keyword evidence="6" id="KW-0862">Zinc</keyword>
<dbReference type="GO" id="GO:0031902">
    <property type="term" value="C:late endosome membrane"/>
    <property type="evidence" value="ECO:0007669"/>
    <property type="project" value="UniProtKB-SubCell"/>
</dbReference>
<accession>A0A811VH64</accession>
<feature type="region of interest" description="Disordered" evidence="8">
    <location>
        <begin position="1"/>
        <end position="49"/>
    </location>
</feature>
<evidence type="ECO:0000313" key="12">
    <source>
        <dbReference type="Proteomes" id="UP000606786"/>
    </source>
</evidence>
<feature type="compositionally biased region" description="Low complexity" evidence="8">
    <location>
        <begin position="37"/>
        <end position="49"/>
    </location>
</feature>
<dbReference type="GO" id="GO:0008270">
    <property type="term" value="F:zinc ion binding"/>
    <property type="evidence" value="ECO:0007669"/>
    <property type="project" value="TreeGrafter"/>
</dbReference>
<sequence>MDVKSTTPPRIYPSAPLEQPVSPNEQQQSLLPPAPPTYAQATGGAAPTTPSTSHVVVITPGAPVLYGPVPVDIQCPYCHNYTRTRLRFRPTSRTHLIALLLCLFQLYCCVCLPYCIGSCMNTAHYCGMCDRYLGTYVRD</sequence>